<reference evidence="2 3" key="1">
    <citation type="submission" date="2016-10" db="EMBL/GenBank/DDBJ databases">
        <authorList>
            <person name="de Groot N.N."/>
        </authorList>
    </citation>
    <scope>NUCLEOTIDE SEQUENCE [LARGE SCALE GENOMIC DNA]</scope>
    <source>
        <strain evidence="2 3">CGMCC 1.11030</strain>
    </source>
</reference>
<organism evidence="2 3">
    <name type="scientific">Albimonas pacifica</name>
    <dbReference type="NCBI Taxonomy" id="1114924"/>
    <lineage>
        <taxon>Bacteria</taxon>
        <taxon>Pseudomonadati</taxon>
        <taxon>Pseudomonadota</taxon>
        <taxon>Alphaproteobacteria</taxon>
        <taxon>Rhodobacterales</taxon>
        <taxon>Paracoccaceae</taxon>
        <taxon>Albimonas</taxon>
    </lineage>
</organism>
<feature type="transmembrane region" description="Helical" evidence="1">
    <location>
        <begin position="168"/>
        <end position="188"/>
    </location>
</feature>
<dbReference type="RefSeq" id="WP_092859095.1">
    <property type="nucleotide sequence ID" value="NZ_FOQH01000003.1"/>
</dbReference>
<feature type="transmembrane region" description="Helical" evidence="1">
    <location>
        <begin position="34"/>
        <end position="58"/>
    </location>
</feature>
<feature type="transmembrane region" description="Helical" evidence="1">
    <location>
        <begin position="395"/>
        <end position="416"/>
    </location>
</feature>
<dbReference type="EMBL" id="FOQH01000003">
    <property type="protein sequence ID" value="SFH97044.1"/>
    <property type="molecule type" value="Genomic_DNA"/>
</dbReference>
<protein>
    <submittedName>
        <fullName evidence="2">Uncharacterized iron-regulated membrane protein</fullName>
    </submittedName>
</protein>
<keyword evidence="1" id="KW-0812">Transmembrane</keyword>
<evidence type="ECO:0000256" key="1">
    <source>
        <dbReference type="SAM" id="Phobius"/>
    </source>
</evidence>
<feature type="transmembrane region" description="Helical" evidence="1">
    <location>
        <begin position="208"/>
        <end position="232"/>
    </location>
</feature>
<keyword evidence="1" id="KW-0472">Membrane</keyword>
<feature type="transmembrane region" description="Helical" evidence="1">
    <location>
        <begin position="436"/>
        <end position="467"/>
    </location>
</feature>
<dbReference type="PANTHER" id="PTHR34219">
    <property type="entry name" value="IRON-REGULATED INNER MEMBRANE PROTEIN-RELATED"/>
    <property type="match status" value="1"/>
</dbReference>
<keyword evidence="1" id="KW-1133">Transmembrane helix</keyword>
<evidence type="ECO:0000313" key="2">
    <source>
        <dbReference type="EMBL" id="SFH97044.1"/>
    </source>
</evidence>
<dbReference type="OrthoDB" id="9791166at2"/>
<sequence>MTDPSLPAGGAPARPAAAEPRAAASALYRAVWRWHFYAGLLVLPVLALLAVTGAVYLFKDEINAALHADLRRVEPRAEAPLPPSALAAAALEAIPGTLRGYTPPAAPGLSAQVKILRADGLRDVAWVNPWTAEVLGSTWDAGAAGSRAMWVARKLHSLDYVGWWGNRIVEAAAGWTLLLTATGLYLWWPRRGRRVGVLLPRRARGRALWRDLHAVTGAWTALALVFLALTGLPWSGVWGKAFHQGAHALGLGVPDGYWSSYPLSTVPMGEALDEAPWILAPQPMPASPGHARHGGAAAGAPAPAAPAMLDEVVARAEALGLAPGWTLDAPTTAEGVFTASAFPDAVSGQRVVHFDRYTGEALVDMGLEDLGALGRAAEWGISVHMGQEFGRANQLAMLLACLAILLTTVSAAAMWWKRRPAGGLGAPRPPQDWRAPRAILAAAVVAGMLFPLVGLSLVAMLAIDLALPHALRRRLG</sequence>
<evidence type="ECO:0000313" key="3">
    <source>
        <dbReference type="Proteomes" id="UP000199377"/>
    </source>
</evidence>
<dbReference type="AlphaFoldDB" id="A0A1I3EDK4"/>
<dbReference type="InterPro" id="IPR005625">
    <property type="entry name" value="PepSY-ass_TM"/>
</dbReference>
<dbReference type="STRING" id="1114924.SAMN05216258_103315"/>
<dbReference type="Pfam" id="PF03929">
    <property type="entry name" value="PepSY_TM"/>
    <property type="match status" value="1"/>
</dbReference>
<proteinExistence type="predicted"/>
<name>A0A1I3EDK4_9RHOB</name>
<dbReference type="PANTHER" id="PTHR34219:SF1">
    <property type="entry name" value="PEPSY DOMAIN-CONTAINING PROTEIN"/>
    <property type="match status" value="1"/>
</dbReference>
<gene>
    <name evidence="2" type="ORF">SAMN05216258_103315</name>
</gene>
<accession>A0A1I3EDK4</accession>
<keyword evidence="3" id="KW-1185">Reference proteome</keyword>
<dbReference type="Proteomes" id="UP000199377">
    <property type="component" value="Unassembled WGS sequence"/>
</dbReference>